<sequence length="145" mass="16447">MQQAKYHGTERKLDNSPTRVVKKRKKSQVVNIKATKAWLSVDDERGLLEFTRQRGYGGKPGSWVRRDEYGIMKLNGESLLSYGSDLCVEIRPNCEWLPVRVRWNGGTDFKGVGPIEREEYTIDDAAMIGLMSGCDSTCVGYVHCR</sequence>
<dbReference type="Proteomes" id="UP001396898">
    <property type="component" value="Unassembled WGS sequence"/>
</dbReference>
<comment type="caution">
    <text evidence="1">The sequence shown here is derived from an EMBL/GenBank/DDBJ whole genome shotgun (WGS) entry which is preliminary data.</text>
</comment>
<evidence type="ECO:0000313" key="1">
    <source>
        <dbReference type="EMBL" id="KAK8013715.1"/>
    </source>
</evidence>
<name>A0ABR1RLL1_9PEZI</name>
<keyword evidence="2" id="KW-1185">Reference proteome</keyword>
<accession>A0ABR1RLL1</accession>
<protein>
    <submittedName>
        <fullName evidence="1">Uncharacterized protein</fullName>
    </submittedName>
</protein>
<organism evidence="1 2">
    <name type="scientific">Apiospora marii</name>
    <dbReference type="NCBI Taxonomy" id="335849"/>
    <lineage>
        <taxon>Eukaryota</taxon>
        <taxon>Fungi</taxon>
        <taxon>Dikarya</taxon>
        <taxon>Ascomycota</taxon>
        <taxon>Pezizomycotina</taxon>
        <taxon>Sordariomycetes</taxon>
        <taxon>Xylariomycetidae</taxon>
        <taxon>Amphisphaeriales</taxon>
        <taxon>Apiosporaceae</taxon>
        <taxon>Apiospora</taxon>
    </lineage>
</organism>
<reference evidence="1 2" key="1">
    <citation type="submission" date="2023-01" db="EMBL/GenBank/DDBJ databases">
        <title>Analysis of 21 Apiospora genomes using comparative genomics revels a genus with tremendous synthesis potential of carbohydrate active enzymes and secondary metabolites.</title>
        <authorList>
            <person name="Sorensen T."/>
        </authorList>
    </citation>
    <scope>NUCLEOTIDE SEQUENCE [LARGE SCALE GENOMIC DNA]</scope>
    <source>
        <strain evidence="1 2">CBS 20057</strain>
    </source>
</reference>
<evidence type="ECO:0000313" key="2">
    <source>
        <dbReference type="Proteomes" id="UP001396898"/>
    </source>
</evidence>
<gene>
    <name evidence="1" type="ORF">PG991_009308</name>
</gene>
<dbReference type="EMBL" id="JAQQWI010000013">
    <property type="protein sequence ID" value="KAK8013715.1"/>
    <property type="molecule type" value="Genomic_DNA"/>
</dbReference>
<proteinExistence type="predicted"/>